<dbReference type="Pfam" id="PF24575">
    <property type="entry name" value="TPR_Slam"/>
    <property type="match status" value="1"/>
</dbReference>
<protein>
    <submittedName>
        <fullName evidence="11">TPR repeat-containing protein NMB0313</fullName>
    </submittedName>
</protein>
<proteinExistence type="inferred from homology"/>
<dbReference type="EMBL" id="LS483426">
    <property type="protein sequence ID" value="SQH25435.1"/>
    <property type="molecule type" value="Genomic_DNA"/>
</dbReference>
<dbReference type="RefSeq" id="WP_230478907.1">
    <property type="nucleotide sequence ID" value="NZ_CP091518.1"/>
</dbReference>
<organism evidence="11 12">
    <name type="scientific">Kingella kingae</name>
    <dbReference type="NCBI Taxonomy" id="504"/>
    <lineage>
        <taxon>Bacteria</taxon>
        <taxon>Pseudomonadati</taxon>
        <taxon>Pseudomonadota</taxon>
        <taxon>Betaproteobacteria</taxon>
        <taxon>Neisseriales</taxon>
        <taxon>Neisseriaceae</taxon>
        <taxon>Kingella</taxon>
    </lineage>
</organism>
<dbReference type="GO" id="GO:0009279">
    <property type="term" value="C:cell outer membrane"/>
    <property type="evidence" value="ECO:0007669"/>
    <property type="project" value="UniProtKB-SubCell"/>
</dbReference>
<accession>A0AAX2J5V7</accession>
<evidence type="ECO:0000256" key="5">
    <source>
        <dbReference type="ARBA" id="ARBA00023136"/>
    </source>
</evidence>
<evidence type="ECO:0000313" key="11">
    <source>
        <dbReference type="EMBL" id="SQH25435.1"/>
    </source>
</evidence>
<feature type="compositionally biased region" description="Polar residues" evidence="8">
    <location>
        <begin position="117"/>
        <end position="137"/>
    </location>
</feature>
<sequence length="577" mass="65551">MECANGKPARLVVSEIKTKQPALYVDEKVQAAFLGDFSLYRKKMKAILKLNAKIPLSKHNRIFLMMTTHTTPFNRTILTILLFGGLLSSHVAHANDNPTELKQPADSAQQKSWLNQLNQQAKQPAPQSGSANTSPNHVTDADLIKQPALLAQLLQQALNTPETELIQSLANAYRQTENPDALLLARADGMVLRGQNRLSDAIAAYERIVQTHNDTRTRLDLAAMQFENKQWRDADQQFESAKQNEALPDAVLHNVARYQNAIAQQQAWQFEAGISPIRNQNVNDAPEKPYCLYGIYCSTTRPIKATGIGYSFDFAKQYSLRGNHSLVLRGQVSGTHYINHAQYNDAFLRVLAGWQWQDKTRTIGVLPFYQAQFSGSDNFDSKPTQSGRVLPYMLAHGNGLQLNYAQQYGTRWQSYHSLEGYRTFYRETARAQKQDGWTHSTYHSLAFRATSNMTWFTGYQYSRFAPKNRDLAGSRNNAAFQRHAISLGWLQRWQTLGGLNSRVVYSYAKRRYSGIATLSNEAQRNHETSLQLALSHDKLQYRGLQPSLNVQFNRIRSNRPWAQRKSHTVYLGLDKSF</sequence>
<dbReference type="Proteomes" id="UP000248598">
    <property type="component" value="Chromosome 1"/>
</dbReference>
<dbReference type="InterPro" id="IPR007655">
    <property type="entry name" value="Slam_C"/>
</dbReference>
<evidence type="ECO:0000313" key="12">
    <source>
        <dbReference type="Proteomes" id="UP000248598"/>
    </source>
</evidence>
<keyword evidence="2" id="KW-1134">Transmembrane beta strand</keyword>
<evidence type="ECO:0000256" key="2">
    <source>
        <dbReference type="ARBA" id="ARBA00022452"/>
    </source>
</evidence>
<comment type="similarity">
    <text evidence="7">Belongs to the Slam family.</text>
</comment>
<evidence type="ECO:0000256" key="7">
    <source>
        <dbReference type="ARBA" id="ARBA00023609"/>
    </source>
</evidence>
<evidence type="ECO:0000259" key="9">
    <source>
        <dbReference type="Pfam" id="PF04575"/>
    </source>
</evidence>
<dbReference type="Pfam" id="PF04575">
    <property type="entry name" value="SlipAM"/>
    <property type="match status" value="1"/>
</dbReference>
<feature type="region of interest" description="Disordered" evidence="8">
    <location>
        <begin position="117"/>
        <end position="138"/>
    </location>
</feature>
<evidence type="ECO:0000256" key="8">
    <source>
        <dbReference type="SAM" id="MobiDB-lite"/>
    </source>
</evidence>
<keyword evidence="3" id="KW-0812">Transmembrane</keyword>
<keyword evidence="6" id="KW-0998">Cell outer membrane</keyword>
<feature type="domain" description="Surface lipoprotein assembly modifier N-terminal TPR repeats region" evidence="10">
    <location>
        <begin position="137"/>
        <end position="238"/>
    </location>
</feature>
<evidence type="ECO:0000256" key="1">
    <source>
        <dbReference type="ARBA" id="ARBA00004571"/>
    </source>
</evidence>
<feature type="domain" description="Surface lipoprotein assembly modifier C-terminal" evidence="9">
    <location>
        <begin position="268"/>
        <end position="577"/>
    </location>
</feature>
<dbReference type="AlphaFoldDB" id="A0AAX2J5V7"/>
<name>A0AAX2J5V7_KINKI</name>
<evidence type="ECO:0000256" key="4">
    <source>
        <dbReference type="ARBA" id="ARBA00022729"/>
    </source>
</evidence>
<evidence type="ECO:0000256" key="3">
    <source>
        <dbReference type="ARBA" id="ARBA00022692"/>
    </source>
</evidence>
<keyword evidence="5" id="KW-0472">Membrane</keyword>
<dbReference type="GeneID" id="93262912"/>
<gene>
    <name evidence="11" type="ORF">NCTC10529_01634</name>
</gene>
<reference evidence="11 12" key="1">
    <citation type="submission" date="2018-06" db="EMBL/GenBank/DDBJ databases">
        <authorList>
            <consortium name="Pathogen Informatics"/>
            <person name="Doyle S."/>
        </authorList>
    </citation>
    <scope>NUCLEOTIDE SEQUENCE [LARGE SCALE GENOMIC DNA]</scope>
    <source>
        <strain evidence="11 12">NCTC10529</strain>
    </source>
</reference>
<evidence type="ECO:0000256" key="6">
    <source>
        <dbReference type="ARBA" id="ARBA00023237"/>
    </source>
</evidence>
<dbReference type="InterPro" id="IPR057556">
    <property type="entry name" value="TPR_Slam"/>
</dbReference>
<evidence type="ECO:0000259" key="10">
    <source>
        <dbReference type="Pfam" id="PF24575"/>
    </source>
</evidence>
<comment type="subcellular location">
    <subcellularLocation>
        <location evidence="1">Cell outer membrane</location>
        <topology evidence="1">Multi-pass membrane protein</topology>
    </subcellularLocation>
</comment>
<keyword evidence="4" id="KW-0732">Signal</keyword>